<protein>
    <recommendedName>
        <fullName evidence="6">2OGFeDO JBP1/TET oxygenase domain-containing protein</fullName>
    </recommendedName>
</protein>
<accession>A0AAW0GRF8</accession>
<dbReference type="Proteomes" id="UP001385951">
    <property type="component" value="Unassembled WGS sequence"/>
</dbReference>
<evidence type="ECO:0000256" key="5">
    <source>
        <dbReference type="ARBA" id="ARBA00023004"/>
    </source>
</evidence>
<dbReference type="GO" id="GO:0046872">
    <property type="term" value="F:metal ion binding"/>
    <property type="evidence" value="ECO:0007669"/>
    <property type="project" value="UniProtKB-KW"/>
</dbReference>
<dbReference type="AlphaFoldDB" id="A0AAW0GRF8"/>
<keyword evidence="8" id="KW-1185">Reference proteome</keyword>
<keyword evidence="3" id="KW-0223">Dioxygenase</keyword>
<evidence type="ECO:0000256" key="3">
    <source>
        <dbReference type="ARBA" id="ARBA00022964"/>
    </source>
</evidence>
<keyword evidence="5" id="KW-0408">Iron</keyword>
<gene>
    <name evidence="7" type="ORF">QCA50_001610</name>
</gene>
<evidence type="ECO:0000256" key="2">
    <source>
        <dbReference type="ARBA" id="ARBA00022723"/>
    </source>
</evidence>
<dbReference type="EMBL" id="JASBNA010000002">
    <property type="protein sequence ID" value="KAK7694424.1"/>
    <property type="molecule type" value="Genomic_DNA"/>
</dbReference>
<feature type="domain" description="2OGFeDO JBP1/TET oxygenase" evidence="6">
    <location>
        <begin position="185"/>
        <end position="341"/>
    </location>
</feature>
<evidence type="ECO:0000256" key="4">
    <source>
        <dbReference type="ARBA" id="ARBA00023002"/>
    </source>
</evidence>
<name>A0AAW0GRF8_9APHY</name>
<evidence type="ECO:0000259" key="6">
    <source>
        <dbReference type="Pfam" id="PF12851"/>
    </source>
</evidence>
<sequence length="375" mass="42860">MNADDFSSHVACFMQDLFKYQLAVATLHPMPPSDPDPPIGCDPELIVFCRNAIRILIIAFTNITYISWDFASYVEDCKASALGHGDRKEKEEELLQRWPPEYPVTVHVDNPRVFADPSGRLIAWVLPEIVPPTYQDQLHRGTKLLEPFLVQKLGEAQFSGSWRSNLEYFSDDNSFIRSGFVNFSPAWYMAGHNDPLCTTPILESPDGMEFLATTKEVFALITGILAVVHPKQYAMAKEMKRAMIESGQCEEALCRWPTVFTAISIISNRESPLHRDLHEAWEWFDFLLSIGPYEQAPLYLPNLGIRVNNHPGTICAFGGRALWHGVRKVSPRITFALYMRKLVQEGLEIEPAGWITQLEYEMYIGVNRQHLRRRE</sequence>
<evidence type="ECO:0000256" key="1">
    <source>
        <dbReference type="ARBA" id="ARBA00001954"/>
    </source>
</evidence>
<evidence type="ECO:0000313" key="8">
    <source>
        <dbReference type="Proteomes" id="UP001385951"/>
    </source>
</evidence>
<proteinExistence type="predicted"/>
<reference evidence="7 8" key="1">
    <citation type="submission" date="2022-09" db="EMBL/GenBank/DDBJ databases">
        <authorList>
            <person name="Palmer J.M."/>
        </authorList>
    </citation>
    <scope>NUCLEOTIDE SEQUENCE [LARGE SCALE GENOMIC DNA]</scope>
    <source>
        <strain evidence="7 8">DSM 7382</strain>
    </source>
</reference>
<dbReference type="InterPro" id="IPR024779">
    <property type="entry name" value="2OGFeDO_JBP1/TET_oxygenase_dom"/>
</dbReference>
<keyword evidence="2" id="KW-0479">Metal-binding</keyword>
<keyword evidence="4" id="KW-0560">Oxidoreductase</keyword>
<dbReference type="Pfam" id="PF12851">
    <property type="entry name" value="Tet_JBP"/>
    <property type="match status" value="1"/>
</dbReference>
<dbReference type="GO" id="GO:0051213">
    <property type="term" value="F:dioxygenase activity"/>
    <property type="evidence" value="ECO:0007669"/>
    <property type="project" value="UniProtKB-KW"/>
</dbReference>
<dbReference type="Gene3D" id="3.60.130.30">
    <property type="match status" value="1"/>
</dbReference>
<organism evidence="7 8">
    <name type="scientific">Cerrena zonata</name>
    <dbReference type="NCBI Taxonomy" id="2478898"/>
    <lineage>
        <taxon>Eukaryota</taxon>
        <taxon>Fungi</taxon>
        <taxon>Dikarya</taxon>
        <taxon>Basidiomycota</taxon>
        <taxon>Agaricomycotina</taxon>
        <taxon>Agaricomycetes</taxon>
        <taxon>Polyporales</taxon>
        <taxon>Cerrenaceae</taxon>
        <taxon>Cerrena</taxon>
    </lineage>
</organism>
<comment type="caution">
    <text evidence="7">The sequence shown here is derived from an EMBL/GenBank/DDBJ whole genome shotgun (WGS) entry which is preliminary data.</text>
</comment>
<evidence type="ECO:0000313" key="7">
    <source>
        <dbReference type="EMBL" id="KAK7694424.1"/>
    </source>
</evidence>
<comment type="cofactor">
    <cofactor evidence="1">
        <name>Fe(2+)</name>
        <dbReference type="ChEBI" id="CHEBI:29033"/>
    </cofactor>
</comment>